<dbReference type="GeneID" id="9591836"/>
<evidence type="ECO:0000259" key="4">
    <source>
        <dbReference type="Pfam" id="PF03061"/>
    </source>
</evidence>
<sequence>MATPAALRKTSVTFPTDKRTFLTTPLPDASLSTCIEGNAPRFLKEAVLKWLALFGGWVSAPDGSEATFFGSTIRDDLRVTEVSIVQSPSEQPKARVVCEVRVWEDMVDIVDSMHGGCTAFLIDEISALAVVILAMHNGQEAPSAGVSQTIDTVFHAAAPLGTALRIVGTCSSLAADTSIVCNAEIWDIDNRRLVASGTHIKMQASRPHPRSPSHPLKLKSRL</sequence>
<dbReference type="OrthoDB" id="2831072at2759"/>
<dbReference type="SUPFAM" id="SSF54637">
    <property type="entry name" value="Thioesterase/thiol ester dehydrase-isomerase"/>
    <property type="match status" value="1"/>
</dbReference>
<reference evidence="5 6" key="1">
    <citation type="journal article" date="2010" name="Nat. Biotechnol.">
        <title>Genome sequence of the model mushroom Schizophyllum commune.</title>
        <authorList>
            <person name="Ohm R.A."/>
            <person name="de Jong J.F."/>
            <person name="Lugones L.G."/>
            <person name="Aerts A."/>
            <person name="Kothe E."/>
            <person name="Stajich J.E."/>
            <person name="de Vries R.P."/>
            <person name="Record E."/>
            <person name="Levasseur A."/>
            <person name="Baker S.E."/>
            <person name="Bartholomew K.A."/>
            <person name="Coutinho P.M."/>
            <person name="Erdmann S."/>
            <person name="Fowler T.J."/>
            <person name="Gathman A.C."/>
            <person name="Lombard V."/>
            <person name="Henrissat B."/>
            <person name="Knabe N."/>
            <person name="Kuees U."/>
            <person name="Lilly W.W."/>
            <person name="Lindquist E."/>
            <person name="Lucas S."/>
            <person name="Magnuson J.K."/>
            <person name="Piumi F."/>
            <person name="Raudaskoski M."/>
            <person name="Salamov A."/>
            <person name="Schmutz J."/>
            <person name="Schwarze F.W.M.R."/>
            <person name="vanKuyk P.A."/>
            <person name="Horton J.S."/>
            <person name="Grigoriev I.V."/>
            <person name="Woesten H.A.B."/>
        </authorList>
    </citation>
    <scope>NUCLEOTIDE SEQUENCE [LARGE SCALE GENOMIC DNA]</scope>
    <source>
        <strain evidence="6">H4-8 / FGSC 9210</strain>
    </source>
</reference>
<keyword evidence="2" id="KW-0378">Hydrolase</keyword>
<dbReference type="PANTHER" id="PTHR21660">
    <property type="entry name" value="THIOESTERASE SUPERFAMILY MEMBER-RELATED"/>
    <property type="match status" value="1"/>
</dbReference>
<evidence type="ECO:0000313" key="6">
    <source>
        <dbReference type="Proteomes" id="UP000007431"/>
    </source>
</evidence>
<evidence type="ECO:0000256" key="2">
    <source>
        <dbReference type="ARBA" id="ARBA00022801"/>
    </source>
</evidence>
<organism evidence="6">
    <name type="scientific">Schizophyllum commune (strain H4-8 / FGSC 9210)</name>
    <name type="common">Split gill fungus</name>
    <dbReference type="NCBI Taxonomy" id="578458"/>
    <lineage>
        <taxon>Eukaryota</taxon>
        <taxon>Fungi</taxon>
        <taxon>Dikarya</taxon>
        <taxon>Basidiomycota</taxon>
        <taxon>Agaricomycotina</taxon>
        <taxon>Agaricomycetes</taxon>
        <taxon>Agaricomycetidae</taxon>
        <taxon>Agaricales</taxon>
        <taxon>Schizophyllaceae</taxon>
        <taxon>Schizophyllum</taxon>
    </lineage>
</organism>
<dbReference type="Pfam" id="PF03061">
    <property type="entry name" value="4HBT"/>
    <property type="match status" value="1"/>
</dbReference>
<proteinExistence type="inferred from homology"/>
<dbReference type="EMBL" id="GL377311">
    <property type="protein sequence ID" value="EFI93450.1"/>
    <property type="molecule type" value="Genomic_DNA"/>
</dbReference>
<keyword evidence="6" id="KW-1185">Reference proteome</keyword>
<dbReference type="CDD" id="cd03443">
    <property type="entry name" value="PaaI_thioesterase"/>
    <property type="match status" value="1"/>
</dbReference>
<feature type="region of interest" description="Disordered" evidence="3">
    <location>
        <begin position="200"/>
        <end position="222"/>
    </location>
</feature>
<dbReference type="VEuPathDB" id="FungiDB:SCHCODRAFT_02705063"/>
<dbReference type="eggNOG" id="ENOG502QZM6">
    <property type="taxonomic scope" value="Eukaryota"/>
</dbReference>
<dbReference type="InParanoid" id="D8QFP4"/>
<dbReference type="InterPro" id="IPR039298">
    <property type="entry name" value="ACOT13"/>
</dbReference>
<dbReference type="Gene3D" id="3.10.129.10">
    <property type="entry name" value="Hotdog Thioesterase"/>
    <property type="match status" value="1"/>
</dbReference>
<dbReference type="GO" id="GO:0047617">
    <property type="term" value="F:fatty acyl-CoA hydrolase activity"/>
    <property type="evidence" value="ECO:0007669"/>
    <property type="project" value="InterPro"/>
</dbReference>
<dbReference type="HOGENOM" id="CLU_085799_1_0_1"/>
<dbReference type="OMA" id="SGVHSKM"/>
<feature type="non-terminal residue" evidence="5">
    <location>
        <position position="222"/>
    </location>
</feature>
<gene>
    <name evidence="5" type="ORF">SCHCODRAFT_112679</name>
</gene>
<dbReference type="RefSeq" id="XP_003028353.1">
    <property type="nucleotide sequence ID" value="XM_003028307.1"/>
</dbReference>
<dbReference type="InterPro" id="IPR029069">
    <property type="entry name" value="HotDog_dom_sf"/>
</dbReference>
<dbReference type="Proteomes" id="UP000007431">
    <property type="component" value="Unassembled WGS sequence"/>
</dbReference>
<dbReference type="PANTHER" id="PTHR21660:SF1">
    <property type="entry name" value="ACYL-COENZYME A THIOESTERASE 13"/>
    <property type="match status" value="1"/>
</dbReference>
<evidence type="ECO:0000313" key="5">
    <source>
        <dbReference type="EMBL" id="EFI93450.1"/>
    </source>
</evidence>
<accession>D8QFP4</accession>
<name>D8QFP4_SCHCM</name>
<dbReference type="AlphaFoldDB" id="D8QFP4"/>
<feature type="domain" description="Thioesterase" evidence="4">
    <location>
        <begin position="113"/>
        <end position="192"/>
    </location>
</feature>
<dbReference type="InterPro" id="IPR006683">
    <property type="entry name" value="Thioestr_dom"/>
</dbReference>
<evidence type="ECO:0000256" key="1">
    <source>
        <dbReference type="ARBA" id="ARBA00008324"/>
    </source>
</evidence>
<feature type="compositionally biased region" description="Basic residues" evidence="3">
    <location>
        <begin position="207"/>
        <end position="222"/>
    </location>
</feature>
<protein>
    <recommendedName>
        <fullName evidence="4">Thioesterase domain-containing protein</fullName>
    </recommendedName>
</protein>
<comment type="similarity">
    <text evidence="1">Belongs to the thioesterase PaaI family.</text>
</comment>
<dbReference type="KEGG" id="scm:SCHCO_02705063"/>
<evidence type="ECO:0000256" key="3">
    <source>
        <dbReference type="SAM" id="MobiDB-lite"/>
    </source>
</evidence>